<name>A0A9X6UQ55_BACCE</name>
<evidence type="ECO:0000313" key="1">
    <source>
        <dbReference type="EMBL" id="PEQ91178.1"/>
    </source>
</evidence>
<dbReference type="EMBL" id="NTXW01000007">
    <property type="protein sequence ID" value="PEQ91178.1"/>
    <property type="molecule type" value="Genomic_DNA"/>
</dbReference>
<evidence type="ECO:0000313" key="2">
    <source>
        <dbReference type="Proteomes" id="UP000219869"/>
    </source>
</evidence>
<proteinExistence type="predicted"/>
<organism evidence="1 2">
    <name type="scientific">Bacillus cereus</name>
    <dbReference type="NCBI Taxonomy" id="1396"/>
    <lineage>
        <taxon>Bacteria</taxon>
        <taxon>Bacillati</taxon>
        <taxon>Bacillota</taxon>
        <taxon>Bacilli</taxon>
        <taxon>Bacillales</taxon>
        <taxon>Bacillaceae</taxon>
        <taxon>Bacillus</taxon>
        <taxon>Bacillus cereus group</taxon>
    </lineage>
</organism>
<protein>
    <submittedName>
        <fullName evidence="1">Uncharacterized protein</fullName>
    </submittedName>
</protein>
<gene>
    <name evidence="1" type="ORF">CN475_04845</name>
</gene>
<dbReference type="RefSeq" id="WP_098280904.1">
    <property type="nucleotide sequence ID" value="NZ_NTQP01000014.1"/>
</dbReference>
<dbReference type="AlphaFoldDB" id="A0A9X6UQ55"/>
<sequence>MKKLKGRIVEIEKNVHQVNYVTTGIGKKDQPYYDARFGNSNGTYVTGAKYYGTTIDMKVFVYDIGKCVTFDIRNLLLHANQKSKVSSKLLNYVIEKNQGKKIDLLCHDKQITLSPEQLNIIQQKSKKL</sequence>
<reference evidence="1 2" key="1">
    <citation type="submission" date="2017-09" db="EMBL/GenBank/DDBJ databases">
        <title>Large-scale bioinformatics analysis of Bacillus genomes uncovers conserved roles of natural products in bacterial physiology.</title>
        <authorList>
            <consortium name="Agbiome Team Llc"/>
            <person name="Bleich R.M."/>
            <person name="Kirk G.J."/>
            <person name="Santa Maria K.C."/>
            <person name="Allen S.E."/>
            <person name="Farag S."/>
            <person name="Shank E.A."/>
            <person name="Bowers A."/>
        </authorList>
    </citation>
    <scope>NUCLEOTIDE SEQUENCE [LARGE SCALE GENOMIC DNA]</scope>
    <source>
        <strain evidence="1 2">AFS006334</strain>
    </source>
</reference>
<comment type="caution">
    <text evidence="1">The sequence shown here is derived from an EMBL/GenBank/DDBJ whole genome shotgun (WGS) entry which is preliminary data.</text>
</comment>
<dbReference type="Proteomes" id="UP000219869">
    <property type="component" value="Unassembled WGS sequence"/>
</dbReference>
<accession>A0A9X6UQ55</accession>